<evidence type="ECO:0000259" key="11">
    <source>
        <dbReference type="Pfam" id="PF04406"/>
    </source>
</evidence>
<evidence type="ECO:0000256" key="7">
    <source>
        <dbReference type="ARBA" id="ARBA00023029"/>
    </source>
</evidence>
<dbReference type="InterPro" id="IPR034136">
    <property type="entry name" value="TOPRIM_Topo6A/Spo11"/>
</dbReference>
<dbReference type="InterPro" id="IPR013049">
    <property type="entry name" value="Spo11/TopoVI_A_N"/>
</dbReference>
<dbReference type="CDD" id="cd00223">
    <property type="entry name" value="TOPRIM_TopoIIB_SPO"/>
    <property type="match status" value="1"/>
</dbReference>
<dbReference type="Gene3D" id="3.40.1360.10">
    <property type="match status" value="1"/>
</dbReference>
<evidence type="ECO:0000256" key="10">
    <source>
        <dbReference type="PROSITE-ProRule" id="PRU01385"/>
    </source>
</evidence>
<dbReference type="Proteomes" id="UP001305779">
    <property type="component" value="Unassembled WGS sequence"/>
</dbReference>
<feature type="active site" description="O-(5'-phospho-DNA)-tyrosine intermediate" evidence="10">
    <location>
        <position position="133"/>
    </location>
</feature>
<gene>
    <name evidence="13" type="ORF">PRZ48_007188</name>
</gene>
<keyword evidence="8 10" id="KW-0238">DNA-binding</keyword>
<keyword evidence="6" id="KW-0460">Magnesium</keyword>
<dbReference type="InterPro" id="IPR036388">
    <property type="entry name" value="WH-like_DNA-bd_sf"/>
</dbReference>
<dbReference type="EMBL" id="JAXOVC010000005">
    <property type="protein sequence ID" value="KAK4501379.1"/>
    <property type="molecule type" value="Genomic_DNA"/>
</dbReference>
<evidence type="ECO:0000256" key="9">
    <source>
        <dbReference type="ARBA" id="ARBA00023235"/>
    </source>
</evidence>
<keyword evidence="5" id="KW-0479">Metal-binding</keyword>
<protein>
    <recommendedName>
        <fullName evidence="4">DNA topoisomerase (ATP-hydrolyzing)</fullName>
        <ecNumber evidence="4">5.6.2.2</ecNumber>
    </recommendedName>
</protein>
<evidence type="ECO:0000256" key="6">
    <source>
        <dbReference type="ARBA" id="ARBA00022842"/>
    </source>
</evidence>
<sequence>MDFDDDDFEDLFNEAELLQGSSQGPSVTAKIEACFEQIVDDLLNEKDEVSITLKTRKRTGSARDGQSTTPERRICFPGKTAEEAWRFCKFSQELSDVKHEIDNLSVAVVLRILELMHEATRTNTVLSKRDIFYRDPALFGKQAHVDRYVDDIAFTFGVTRSSLNVTAAAKGLLAGAISICRKDGSILDARTDREGILIPNVKDLLSVDMSSVQFILVIEKEATFRSIAGSDFWNVIQSQGVILTGKGYPDLASREMLRLLSSASPQNGFAAPPVYGLADFDPDGMAILSTYKSGSKALAHENEGHCIPQLHRLGLHSTHLFVGDDSQAAQGILTLTTRDRKKATKLLADTPSNCVLRNELQTMLMFNMKAELQLLDSTPGGMYAFLSAELKHL</sequence>
<dbReference type="Pfam" id="PF04406">
    <property type="entry name" value="TP6A_N"/>
    <property type="match status" value="1"/>
</dbReference>
<evidence type="ECO:0000313" key="14">
    <source>
        <dbReference type="Proteomes" id="UP001305779"/>
    </source>
</evidence>
<comment type="similarity">
    <text evidence="3 10">Belongs to the TOP6A family.</text>
</comment>
<dbReference type="InterPro" id="IPR036078">
    <property type="entry name" value="Spo11/TopoVI_A_sf"/>
</dbReference>
<reference evidence="13 14" key="1">
    <citation type="journal article" date="2023" name="G3 (Bethesda)">
        <title>A chromosome-level genome assembly of Zasmidium syzygii isolated from banana leaves.</title>
        <authorList>
            <person name="van Westerhoven A.C."/>
            <person name="Mehrabi R."/>
            <person name="Talebi R."/>
            <person name="Steentjes M.B.F."/>
            <person name="Corcolon B."/>
            <person name="Chong P.A."/>
            <person name="Kema G.H.J."/>
            <person name="Seidl M.F."/>
        </authorList>
    </citation>
    <scope>NUCLEOTIDE SEQUENCE [LARGE SCALE GENOMIC DNA]</scope>
    <source>
        <strain evidence="13 14">P124</strain>
    </source>
</reference>
<keyword evidence="14" id="KW-1185">Reference proteome</keyword>
<evidence type="ECO:0000259" key="12">
    <source>
        <dbReference type="Pfam" id="PF21180"/>
    </source>
</evidence>
<accession>A0ABR0EIN2</accession>
<dbReference type="PANTHER" id="PTHR10848">
    <property type="entry name" value="MEIOTIC RECOMBINATION PROTEIN SPO11"/>
    <property type="match status" value="1"/>
</dbReference>
<proteinExistence type="inferred from homology"/>
<dbReference type="PROSITE" id="PS52041">
    <property type="entry name" value="TOPO_IIB"/>
    <property type="match status" value="1"/>
</dbReference>
<evidence type="ECO:0000313" key="13">
    <source>
        <dbReference type="EMBL" id="KAK4501379.1"/>
    </source>
</evidence>
<dbReference type="InterPro" id="IPR002815">
    <property type="entry name" value="Spo11/TopoVI_A"/>
</dbReference>
<comment type="caution">
    <text evidence="13">The sequence shown here is derived from an EMBL/GenBank/DDBJ whole genome shotgun (WGS) entry which is preliminary data.</text>
</comment>
<dbReference type="Pfam" id="PF21180">
    <property type="entry name" value="TOP6A-Spo11_Toprim"/>
    <property type="match status" value="1"/>
</dbReference>
<evidence type="ECO:0000256" key="1">
    <source>
        <dbReference type="ARBA" id="ARBA00000185"/>
    </source>
</evidence>
<feature type="domain" description="Spo11/DNA topoisomerase VI subunit A N-terminal" evidence="11">
    <location>
        <begin position="106"/>
        <end position="165"/>
    </location>
</feature>
<dbReference type="PANTHER" id="PTHR10848:SF0">
    <property type="entry name" value="MEIOTIC RECOMBINATION PROTEIN SPO11"/>
    <property type="match status" value="1"/>
</dbReference>
<evidence type="ECO:0000256" key="3">
    <source>
        <dbReference type="ARBA" id="ARBA00006559"/>
    </source>
</evidence>
<dbReference type="Gene3D" id="1.10.10.10">
    <property type="entry name" value="Winged helix-like DNA-binding domain superfamily/Winged helix DNA-binding domain"/>
    <property type="match status" value="1"/>
</dbReference>
<comment type="cofactor">
    <cofactor evidence="2">
        <name>Mg(2+)</name>
        <dbReference type="ChEBI" id="CHEBI:18420"/>
    </cofactor>
</comment>
<comment type="catalytic activity">
    <reaction evidence="1 10">
        <text>ATP-dependent breakage, passage and rejoining of double-stranded DNA.</text>
        <dbReference type="EC" id="5.6.2.2"/>
    </reaction>
</comment>
<organism evidence="13 14">
    <name type="scientific">Zasmidium cellare</name>
    <name type="common">Wine cellar mold</name>
    <name type="synonym">Racodium cellare</name>
    <dbReference type="NCBI Taxonomy" id="395010"/>
    <lineage>
        <taxon>Eukaryota</taxon>
        <taxon>Fungi</taxon>
        <taxon>Dikarya</taxon>
        <taxon>Ascomycota</taxon>
        <taxon>Pezizomycotina</taxon>
        <taxon>Dothideomycetes</taxon>
        <taxon>Dothideomycetidae</taxon>
        <taxon>Mycosphaerellales</taxon>
        <taxon>Mycosphaerellaceae</taxon>
        <taxon>Zasmidium</taxon>
    </lineage>
</organism>
<keyword evidence="9 10" id="KW-0413">Isomerase</keyword>
<name>A0ABR0EIN2_ZASCE</name>
<feature type="domain" description="Topoisomerase 6 subunit A/Spo11 TOPRIM" evidence="12">
    <location>
        <begin position="214"/>
        <end position="377"/>
    </location>
</feature>
<dbReference type="PRINTS" id="PR01550">
    <property type="entry name" value="TOP6AFAMILY"/>
</dbReference>
<evidence type="ECO:0000256" key="4">
    <source>
        <dbReference type="ARBA" id="ARBA00012895"/>
    </source>
</evidence>
<dbReference type="SUPFAM" id="SSF56726">
    <property type="entry name" value="DNA topoisomerase IV, alpha subunit"/>
    <property type="match status" value="1"/>
</dbReference>
<evidence type="ECO:0000256" key="5">
    <source>
        <dbReference type="ARBA" id="ARBA00022723"/>
    </source>
</evidence>
<evidence type="ECO:0000256" key="2">
    <source>
        <dbReference type="ARBA" id="ARBA00001946"/>
    </source>
</evidence>
<evidence type="ECO:0000256" key="8">
    <source>
        <dbReference type="ARBA" id="ARBA00023125"/>
    </source>
</evidence>
<dbReference type="EC" id="5.6.2.2" evidence="4"/>
<keyword evidence="7 10" id="KW-0799">Topoisomerase</keyword>